<evidence type="ECO:0000313" key="4">
    <source>
        <dbReference type="Proteomes" id="UP000092819"/>
    </source>
</evidence>
<dbReference type="EMBL" id="FLQZ01000031">
    <property type="protein sequence ID" value="SBT12802.1"/>
    <property type="molecule type" value="Genomic_DNA"/>
</dbReference>
<sequence length="788" mass="88550">MKKDKSKLSCLKVTALTFLISSSFANANIHLEEQVKISDIGLFFDGEKVANNAENTGPGQYDYLFGQQISAHGDAIKVYKDYVFVTWYRGGKYNRHVMLSRYNRATGKVKSIEFPHTHTGFQNQWWIGESHNTIAVAISPVDESIHLLYDMHAYSNSKPSDGSLSQDYFRYSFSMNNAASVPDSEFNLSLFEQNDDGGYKHLTLTGEVDHDTFSGLTYPKFFQNTLGELLVYMRKGGNNNGGYQFAKYKADENRWSDFQPFNVINAKSYGEAYNWGVYGSMKFVDGKLRVGFQRRSGNNNDKYVYQNGFYYAYSDDPSGATQWKDHRGNAFSIPLAESDKIKISEPGDLVSQTAPNSVYIVHGFDWTVSDAGDVHFIGAVKTTDNSERVKVHTYKKSGDEDFTTTTDFAGADKIYTSGNRIYIIGLNSQGRPFVEMAKSGTNDFTRVYEAKDGPNFRHGVVHVENDKVYYYLQERGESDKLPLYVQIIDLELDPTAPEGFEFASVENQPIRIDTPVDIAFGSNGEFVYLYGQESEINCNVEQLGDPNPGQTNYCYTRPAQSLDPVVTFEQTSVELNESYDSLYVLVNASTNKPDSTISTVKLYLNGEFLRQEKYAPYEWGDNERTELLGLEAGTHMITAIAVDSDGIETETTMNVTVSTLEPQVIYVDDEQEPNVASNMLDGDNSDASRWSAQDFSKAVIFDLGRTETITGTSMWTYQNRAYQYQVSVSDQPSGPFTLLSDMGENTSSAQPLTTHDQAQGRYVKLNVIGASNYNHNWVSINEFKINTQ</sequence>
<keyword evidence="4" id="KW-1185">Reference proteome</keyword>
<feature type="signal peptide" evidence="1">
    <location>
        <begin position="1"/>
        <end position="27"/>
    </location>
</feature>
<keyword evidence="1" id="KW-0732">Signal</keyword>
<accession>A0A1C3JCE8</accession>
<feature type="chain" id="PRO_5008676508" evidence="1">
    <location>
        <begin position="28"/>
        <end position="788"/>
    </location>
</feature>
<dbReference type="AlphaFoldDB" id="A0A1C3JCE8"/>
<dbReference type="InterPro" id="IPR000421">
    <property type="entry name" value="FA58C"/>
</dbReference>
<dbReference type="Pfam" id="PF00754">
    <property type="entry name" value="F5_F8_type_C"/>
    <property type="match status" value="1"/>
</dbReference>
<dbReference type="InterPro" id="IPR013783">
    <property type="entry name" value="Ig-like_fold"/>
</dbReference>
<name>A0A1C3JCE8_9VIBR</name>
<reference evidence="4" key="1">
    <citation type="submission" date="2016-06" db="EMBL/GenBank/DDBJ databases">
        <authorList>
            <person name="Rodrigo-Torres L."/>
            <person name="Arahal D.R."/>
        </authorList>
    </citation>
    <scope>NUCLEOTIDE SEQUENCE [LARGE SCALE GENOMIC DNA]</scope>
    <source>
        <strain evidence="4">CECT 7224</strain>
    </source>
</reference>
<feature type="domain" description="F5/8 type C" evidence="2">
    <location>
        <begin position="671"/>
        <end position="783"/>
    </location>
</feature>
<proteinExistence type="predicted"/>
<evidence type="ECO:0000259" key="2">
    <source>
        <dbReference type="Pfam" id="PF00754"/>
    </source>
</evidence>
<dbReference type="Gene3D" id="2.60.40.10">
    <property type="entry name" value="Immunoglobulins"/>
    <property type="match status" value="1"/>
</dbReference>
<protein>
    <submittedName>
        <fullName evidence="3">F5/8 type C domain protein</fullName>
    </submittedName>
</protein>
<evidence type="ECO:0000313" key="3">
    <source>
        <dbReference type="EMBL" id="SBT12802.1"/>
    </source>
</evidence>
<dbReference type="InterPro" id="IPR008979">
    <property type="entry name" value="Galactose-bd-like_sf"/>
</dbReference>
<dbReference type="SUPFAM" id="SSF49785">
    <property type="entry name" value="Galactose-binding domain-like"/>
    <property type="match status" value="1"/>
</dbReference>
<dbReference type="Gene3D" id="2.60.120.260">
    <property type="entry name" value="Galactose-binding domain-like"/>
    <property type="match status" value="1"/>
</dbReference>
<organism evidence="3 4">
    <name type="scientific">Vibrio celticus</name>
    <dbReference type="NCBI Taxonomy" id="446372"/>
    <lineage>
        <taxon>Bacteria</taxon>
        <taxon>Pseudomonadati</taxon>
        <taxon>Pseudomonadota</taxon>
        <taxon>Gammaproteobacteria</taxon>
        <taxon>Vibrionales</taxon>
        <taxon>Vibrionaceae</taxon>
        <taxon>Vibrio</taxon>
    </lineage>
</organism>
<evidence type="ECO:0000256" key="1">
    <source>
        <dbReference type="SAM" id="SignalP"/>
    </source>
</evidence>
<dbReference type="Proteomes" id="UP000092819">
    <property type="component" value="Unassembled WGS sequence"/>
</dbReference>
<dbReference type="Pfam" id="PF15892">
    <property type="entry name" value="BNR_4"/>
    <property type="match status" value="1"/>
</dbReference>
<dbReference type="RefSeq" id="WP_065676093.1">
    <property type="nucleotide sequence ID" value="NZ_AP025464.1"/>
</dbReference>
<gene>
    <name evidence="3" type="ORF">VCE7224_01545</name>
</gene>